<proteinExistence type="predicted"/>
<feature type="domain" description="Bacterial transcriptional activator" evidence="3">
    <location>
        <begin position="718"/>
        <end position="852"/>
    </location>
</feature>
<keyword evidence="1" id="KW-0805">Transcription regulation</keyword>
<name>L0DZF9_THIND</name>
<dbReference type="Proteomes" id="UP000010809">
    <property type="component" value="Chromosome"/>
</dbReference>
<dbReference type="Gene3D" id="1.10.10.10">
    <property type="entry name" value="Winged helix-like DNA-binding domain superfamily/Winged helix DNA-binding domain"/>
    <property type="match status" value="1"/>
</dbReference>
<evidence type="ECO:0000259" key="3">
    <source>
        <dbReference type="SMART" id="SM01043"/>
    </source>
</evidence>
<evidence type="ECO:0000313" key="4">
    <source>
        <dbReference type="EMBL" id="AGA33776.1"/>
    </source>
</evidence>
<dbReference type="SUPFAM" id="SSF46894">
    <property type="entry name" value="C-terminal effector domain of the bipartite response regulators"/>
    <property type="match status" value="1"/>
</dbReference>
<dbReference type="HOGENOM" id="CLU_006325_0_0_6"/>
<gene>
    <name evidence="4" type="primary">malT [C]</name>
    <name evidence="4" type="ordered locus">TVNIR_2115</name>
</gene>
<reference evidence="4" key="1">
    <citation type="submission" date="2015-12" db="EMBL/GenBank/DDBJ databases">
        <authorList>
            <person name="Tikhonova T.V."/>
            <person name="Pavlov A.R."/>
            <person name="Beletsky A.V."/>
            <person name="Mardanov A.V."/>
            <person name="Sorokin D.Y."/>
            <person name="Ravin N.V."/>
            <person name="Popov V.O."/>
        </authorList>
    </citation>
    <scope>NUCLEOTIDE SEQUENCE</scope>
    <source>
        <strain evidence="4">DSM 14787</strain>
    </source>
</reference>
<dbReference type="InterPro" id="IPR011990">
    <property type="entry name" value="TPR-like_helical_dom_sf"/>
</dbReference>
<dbReference type="Pfam" id="PF25873">
    <property type="entry name" value="WHD_MalT"/>
    <property type="match status" value="1"/>
</dbReference>
<dbReference type="SMART" id="SM01043">
    <property type="entry name" value="BTAD"/>
    <property type="match status" value="1"/>
</dbReference>
<dbReference type="InterPro" id="IPR051677">
    <property type="entry name" value="AfsR-DnrI-RedD_regulator"/>
</dbReference>
<dbReference type="InterPro" id="IPR016032">
    <property type="entry name" value="Sig_transdc_resp-reg_C-effctor"/>
</dbReference>
<sequence>MAARDLCLSATEAQALALTTVPEIASEPERVRQALTVSKGWVAGFLATLRRAAGEDPALFDQYLEHEVLSDLPPQVRDLLTSMALLEHTPLAVARALADPAEQERLDELARGNRLLEWNDGTLVLHPLLSDYLRRQARQGDAGQRYRRLGDALAASGDPERAIGYWLAAYAREPAAETIARLAPAMLERGEHTILADWIGQLPAAIRPPGSRLHLWYGLALAPRDGTAAQRLLETALTTLRDHGDTSGSALAWAGLVDQAWLQWGTFDRLEWLLEELDALGPDGMNELEPFAAVQLAAAAVLLLGVIAPDDPRCEVWLATAEQVARLPVPDHQRIRALHGLLVIDTWMYGHRGRAVRTLEQGRVAEARGKLPPLQEVMWSAAVAGYQLWFEPDPETAGRRIADALQCAREHDVHLWDFQLEALGACAALRRGDHTSAQEWLERTRLSTQPSQPTDASFQAWVCGWIRLRAGDVVAAASLAEDAHRLIAGRGPANAQLLARLAVARSLRHGGQPRKSLHKAIAIDQRARELHAPLYRWLARLVASQALVDIGRTIWADELLGQTLQDGRDRGYRWIPWSDRHELDQLCQRGIDVGGDGDYVALLARGNGLPLWRPPEHAPPDTWPLRIRVLGPLRVTGVDGPIYLSGKSATLLRLIAAAGSRELPETHALDALWPDAEGDRARHAFDTLLHRVRRKLGIAEAIRLQNQRLALDPAVCWTDIGALGTHLEAANRDEPTAWEAALRIAEQSDVPAAEWPHPLGPHLRQHFHAAADHAIRQALNEQRPKAAMEAARRAQAVDPAHEPFCRWLLELARDHGNHAVATQAFNRYGNALRLENNRAPNRALVALYEIVRDTAEGANA</sequence>
<keyword evidence="2" id="KW-0804">Transcription</keyword>
<evidence type="ECO:0000256" key="2">
    <source>
        <dbReference type="ARBA" id="ARBA00023163"/>
    </source>
</evidence>
<dbReference type="PANTHER" id="PTHR35807">
    <property type="entry name" value="TRANSCRIPTIONAL REGULATOR REDD-RELATED"/>
    <property type="match status" value="1"/>
</dbReference>
<dbReference type="PANTHER" id="PTHR35807:SF1">
    <property type="entry name" value="TRANSCRIPTIONAL REGULATOR REDD"/>
    <property type="match status" value="1"/>
</dbReference>
<dbReference type="GO" id="GO:0006355">
    <property type="term" value="P:regulation of DNA-templated transcription"/>
    <property type="evidence" value="ECO:0007669"/>
    <property type="project" value="InterPro"/>
</dbReference>
<dbReference type="EMBL" id="CP003989">
    <property type="protein sequence ID" value="AGA33776.1"/>
    <property type="molecule type" value="Genomic_DNA"/>
</dbReference>
<accession>L0DZF9</accession>
<dbReference type="eggNOG" id="COG3629">
    <property type="taxonomic scope" value="Bacteria"/>
</dbReference>
<organism evidence="4 5">
    <name type="scientific">Thioalkalivibrio nitratireducens (strain DSM 14787 / UNIQEM 213 / ALEN2)</name>
    <dbReference type="NCBI Taxonomy" id="1255043"/>
    <lineage>
        <taxon>Bacteria</taxon>
        <taxon>Pseudomonadati</taxon>
        <taxon>Pseudomonadota</taxon>
        <taxon>Gammaproteobacteria</taxon>
        <taxon>Chromatiales</taxon>
        <taxon>Ectothiorhodospiraceae</taxon>
        <taxon>Thioalkalivibrio</taxon>
    </lineage>
</organism>
<dbReference type="GO" id="GO:0003677">
    <property type="term" value="F:DNA binding"/>
    <property type="evidence" value="ECO:0007669"/>
    <property type="project" value="InterPro"/>
</dbReference>
<dbReference type="Gene3D" id="1.25.40.10">
    <property type="entry name" value="Tetratricopeptide repeat domain"/>
    <property type="match status" value="1"/>
</dbReference>
<dbReference type="InterPro" id="IPR059106">
    <property type="entry name" value="WHD_MalT"/>
</dbReference>
<dbReference type="STRING" id="1255043.TVNIR_2115"/>
<evidence type="ECO:0000256" key="1">
    <source>
        <dbReference type="ARBA" id="ARBA00023015"/>
    </source>
</evidence>
<dbReference type="InterPro" id="IPR005158">
    <property type="entry name" value="BTAD"/>
</dbReference>
<dbReference type="PATRIC" id="fig|1255043.3.peg.2137"/>
<dbReference type="AlphaFoldDB" id="L0DZF9"/>
<evidence type="ECO:0000313" key="5">
    <source>
        <dbReference type="Proteomes" id="UP000010809"/>
    </source>
</evidence>
<dbReference type="KEGG" id="tni:TVNIR_2115"/>
<protein>
    <submittedName>
        <fullName evidence="4">Transcriptional regulator, SARP family</fullName>
    </submittedName>
</protein>
<dbReference type="InterPro" id="IPR036388">
    <property type="entry name" value="WH-like_DNA-bd_sf"/>
</dbReference>
<dbReference type="eggNOG" id="COG2909">
    <property type="taxonomic scope" value="Bacteria"/>
</dbReference>
<keyword evidence="5" id="KW-1185">Reference proteome</keyword>